<protein>
    <submittedName>
        <fullName evidence="2">Uncharacterized protein</fullName>
    </submittedName>
</protein>
<keyword evidence="1" id="KW-1133">Transmembrane helix</keyword>
<keyword evidence="1" id="KW-0812">Transmembrane</keyword>
<dbReference type="Proteomes" id="UP000289555">
    <property type="component" value="Chromosome"/>
</dbReference>
<gene>
    <name evidence="2" type="ORF">HORIV_59300</name>
</gene>
<reference evidence="3" key="1">
    <citation type="journal article" date="2019" name="Microbiol. Resour. Announc.">
        <title>Complete Genome Sequence of Halomonas olivaria, a Moderately Halophilic Bacterium Isolated from Olive Processing Effluents, Obtained by Nanopore Sequencing.</title>
        <authorList>
            <person name="Nagata S."/>
            <person name="Ii K.M."/>
            <person name="Tsukimi T."/>
            <person name="Miura M.C."/>
            <person name="Galipon J."/>
            <person name="Arakawa K."/>
        </authorList>
    </citation>
    <scope>NUCLEOTIDE SEQUENCE [LARGE SCALE GENOMIC DNA]</scope>
    <source>
        <strain evidence="3">TYRC17</strain>
    </source>
</reference>
<evidence type="ECO:0000256" key="1">
    <source>
        <dbReference type="SAM" id="Phobius"/>
    </source>
</evidence>
<name>A0ABN5X2N3_9GAMM</name>
<evidence type="ECO:0000313" key="2">
    <source>
        <dbReference type="EMBL" id="BBI53509.1"/>
    </source>
</evidence>
<keyword evidence="1" id="KW-0472">Membrane</keyword>
<evidence type="ECO:0000313" key="3">
    <source>
        <dbReference type="Proteomes" id="UP000289555"/>
    </source>
</evidence>
<organism evidence="2 3">
    <name type="scientific">Vreelandella olivaria</name>
    <dbReference type="NCBI Taxonomy" id="390919"/>
    <lineage>
        <taxon>Bacteria</taxon>
        <taxon>Pseudomonadati</taxon>
        <taxon>Pseudomonadota</taxon>
        <taxon>Gammaproteobacteria</taxon>
        <taxon>Oceanospirillales</taxon>
        <taxon>Halomonadaceae</taxon>
        <taxon>Vreelandella</taxon>
    </lineage>
</organism>
<sequence>MVAGALRHLLESALSAMVKGMILFALTLMTLQAALHLWQSLKAKPRTGIEEAR</sequence>
<dbReference type="EMBL" id="AP019416">
    <property type="protein sequence ID" value="BBI53509.1"/>
    <property type="molecule type" value="Genomic_DNA"/>
</dbReference>
<keyword evidence="3" id="KW-1185">Reference proteome</keyword>
<proteinExistence type="predicted"/>
<accession>A0ABN5X2N3</accession>
<feature type="transmembrane region" description="Helical" evidence="1">
    <location>
        <begin position="20"/>
        <end position="38"/>
    </location>
</feature>